<dbReference type="PROSITE" id="PS50943">
    <property type="entry name" value="HTH_CROC1"/>
    <property type="match status" value="1"/>
</dbReference>
<keyword evidence="3" id="KW-1185">Reference proteome</keyword>
<dbReference type="SUPFAM" id="SSF47413">
    <property type="entry name" value="lambda repressor-like DNA-binding domains"/>
    <property type="match status" value="1"/>
</dbReference>
<dbReference type="InterPro" id="IPR010982">
    <property type="entry name" value="Lambda_DNA-bd_dom_sf"/>
</dbReference>
<dbReference type="Proteomes" id="UP001519654">
    <property type="component" value="Unassembled WGS sequence"/>
</dbReference>
<sequence>MDNVDRVLSPAVVEALTFWPRLTQATGVDVSVLVPFFNELLGEWPFWDSRWRVTRAGHAYPYEIAKDEERSVSRFTEVSVPGEVGHDDGRALPWVARVRFTGDRLVRFEAKVGAAVIGPALTEPGRPEPNPFGAVLTRLMEARGLTRHDMAVRCRRAQSTIVGVMRGASNPHRILLTEMAAALEMPEADLLAIAGQPDAESAAGRPQS</sequence>
<evidence type="ECO:0000313" key="2">
    <source>
        <dbReference type="EMBL" id="MBU2669298.1"/>
    </source>
</evidence>
<organism evidence="2 3">
    <name type="scientific">Paractinoplanes bogorensis</name>
    <dbReference type="NCBI Taxonomy" id="1610840"/>
    <lineage>
        <taxon>Bacteria</taxon>
        <taxon>Bacillati</taxon>
        <taxon>Actinomycetota</taxon>
        <taxon>Actinomycetes</taxon>
        <taxon>Micromonosporales</taxon>
        <taxon>Micromonosporaceae</taxon>
        <taxon>Paractinoplanes</taxon>
    </lineage>
</organism>
<dbReference type="Pfam" id="PF13560">
    <property type="entry name" value="HTH_31"/>
    <property type="match status" value="1"/>
</dbReference>
<reference evidence="2 3" key="1">
    <citation type="submission" date="2021-06" db="EMBL/GenBank/DDBJ databases">
        <title>Actinoplanes lichenicola sp. nov., and Actinoplanes ovalisporus sp. nov., isolated from lichen in Thailand.</title>
        <authorList>
            <person name="Saeng-In P."/>
            <person name="Kanchanasin P."/>
            <person name="Yuki M."/>
            <person name="Kudo T."/>
            <person name="Ohkuma M."/>
            <person name="Phongsopitanun W."/>
            <person name="Tanasupawat S."/>
        </authorList>
    </citation>
    <scope>NUCLEOTIDE SEQUENCE [LARGE SCALE GENOMIC DNA]</scope>
    <source>
        <strain evidence="2 3">NBRC 110975</strain>
    </source>
</reference>
<dbReference type="EMBL" id="JAHKKG010000014">
    <property type="protein sequence ID" value="MBU2669298.1"/>
    <property type="molecule type" value="Genomic_DNA"/>
</dbReference>
<comment type="caution">
    <text evidence="2">The sequence shown here is derived from an EMBL/GenBank/DDBJ whole genome shotgun (WGS) entry which is preliminary data.</text>
</comment>
<dbReference type="Gene3D" id="1.10.260.40">
    <property type="entry name" value="lambda repressor-like DNA-binding domains"/>
    <property type="match status" value="1"/>
</dbReference>
<dbReference type="CDD" id="cd00093">
    <property type="entry name" value="HTH_XRE"/>
    <property type="match status" value="1"/>
</dbReference>
<dbReference type="InterPro" id="IPR001387">
    <property type="entry name" value="Cro/C1-type_HTH"/>
</dbReference>
<protein>
    <submittedName>
        <fullName evidence="2">Helix-turn-helix domain-containing protein</fullName>
    </submittedName>
</protein>
<evidence type="ECO:0000259" key="1">
    <source>
        <dbReference type="PROSITE" id="PS50943"/>
    </source>
</evidence>
<gene>
    <name evidence="2" type="ORF">KOI35_37880</name>
</gene>
<accession>A0ABS5Z0T0</accession>
<proteinExistence type="predicted"/>
<name>A0ABS5Z0T0_9ACTN</name>
<dbReference type="RefSeq" id="WP_215793735.1">
    <property type="nucleotide sequence ID" value="NZ_JAHKKG010000014.1"/>
</dbReference>
<evidence type="ECO:0000313" key="3">
    <source>
        <dbReference type="Proteomes" id="UP001519654"/>
    </source>
</evidence>
<feature type="domain" description="HTH cro/C1-type" evidence="1">
    <location>
        <begin position="136"/>
        <end position="190"/>
    </location>
</feature>